<accession>A0A2K0T4N9</accession>
<comment type="caution">
    <text evidence="1">The sequence shown here is derived from an EMBL/GenBank/DDBJ whole genome shotgun (WGS) entry which is preliminary data.</text>
</comment>
<gene>
    <name evidence="1" type="ORF">TGAMA5MH_07485</name>
</gene>
<proteinExistence type="predicted"/>
<dbReference type="EMBL" id="MTYH01000068">
    <property type="protein sequence ID" value="PNP40488.1"/>
    <property type="molecule type" value="Genomic_DNA"/>
</dbReference>
<reference evidence="1 2" key="1">
    <citation type="submission" date="2017-02" db="EMBL/GenBank/DDBJ databases">
        <title>Genomes of Trichoderma spp. with biocontrol activity.</title>
        <authorList>
            <person name="Gardiner D."/>
            <person name="Kazan K."/>
            <person name="Vos C."/>
            <person name="Harvey P."/>
        </authorList>
    </citation>
    <scope>NUCLEOTIDE SEQUENCE [LARGE SCALE GENOMIC DNA]</scope>
    <source>
        <strain evidence="1 2">A5MH</strain>
    </source>
</reference>
<dbReference type="PANTHER" id="PTHR10039">
    <property type="entry name" value="AMELOGENIN"/>
    <property type="match status" value="1"/>
</dbReference>
<organism evidence="1 2">
    <name type="scientific">Trichoderma gamsii</name>
    <dbReference type="NCBI Taxonomy" id="398673"/>
    <lineage>
        <taxon>Eukaryota</taxon>
        <taxon>Fungi</taxon>
        <taxon>Dikarya</taxon>
        <taxon>Ascomycota</taxon>
        <taxon>Pezizomycotina</taxon>
        <taxon>Sordariomycetes</taxon>
        <taxon>Hypocreomycetidae</taxon>
        <taxon>Hypocreales</taxon>
        <taxon>Hypocreaceae</taxon>
        <taxon>Trichoderma</taxon>
    </lineage>
</organism>
<dbReference type="AlphaFoldDB" id="A0A2K0T4N9"/>
<protein>
    <submittedName>
        <fullName evidence="1">Uncharacterized protein</fullName>
    </submittedName>
</protein>
<dbReference type="PANTHER" id="PTHR10039:SF16">
    <property type="entry name" value="GPI INOSITOL-DEACYLASE"/>
    <property type="match status" value="1"/>
</dbReference>
<sequence length="238" mass="27006">MDEVDQEDRQELLDALNRILQESNSLVRVFISSRSNYDIALYLNGTPNIYIEADDNAEDISTFIYETCMYHLKTKLNMTLSDTRLTSAKLLHGKLTPSLREEITNTLEEGAKGMFQLVGLQIQSLKRVKVAADLKARLGALPDTLEGSYWEIYQEIQESGEHAFGLANFTFQWLLYAQESISLEALAVLACTKSKSESETAFSSDEVLDVCSNLIVTRQNSFDFAHLSVREFFERLHN</sequence>
<evidence type="ECO:0000313" key="2">
    <source>
        <dbReference type="Proteomes" id="UP000236546"/>
    </source>
</evidence>
<name>A0A2K0T4N9_9HYPO</name>
<evidence type="ECO:0000313" key="1">
    <source>
        <dbReference type="EMBL" id="PNP40488.1"/>
    </source>
</evidence>
<dbReference type="OrthoDB" id="4891947at2759"/>
<dbReference type="Proteomes" id="UP000236546">
    <property type="component" value="Unassembled WGS sequence"/>
</dbReference>